<keyword evidence="1" id="KW-0677">Repeat</keyword>
<dbReference type="InterPro" id="IPR056884">
    <property type="entry name" value="NPHP3-like_N"/>
</dbReference>
<dbReference type="Proteomes" id="UP000005206">
    <property type="component" value="Chromosome 10"/>
</dbReference>
<dbReference type="Pfam" id="PF24883">
    <property type="entry name" value="NPHP3_N"/>
    <property type="match status" value="1"/>
</dbReference>
<dbReference type="Gene3D" id="2.130.10.10">
    <property type="entry name" value="YVTN repeat-like/Quinoprotein amine dehydrogenase"/>
    <property type="match status" value="1"/>
</dbReference>
<dbReference type="InterPro" id="IPR011047">
    <property type="entry name" value="Quinoprotein_ADH-like_sf"/>
</dbReference>
<evidence type="ECO:0000313" key="5">
    <source>
        <dbReference type="EMBL" id="EEU35969.1"/>
    </source>
</evidence>
<dbReference type="SUPFAM" id="SSF52540">
    <property type="entry name" value="P-loop containing nucleoside triphosphate hydrolases"/>
    <property type="match status" value="1"/>
</dbReference>
<dbReference type="InterPro" id="IPR015943">
    <property type="entry name" value="WD40/YVTN_repeat-like_dom_sf"/>
</dbReference>
<dbReference type="SUPFAM" id="SSF50998">
    <property type="entry name" value="Quinoprotein alcohol dehydrogenase-like"/>
    <property type="match status" value="1"/>
</dbReference>
<evidence type="ECO:0000313" key="6">
    <source>
        <dbReference type="Proteomes" id="UP000005206"/>
    </source>
</evidence>
<dbReference type="PANTHER" id="PTHR10039">
    <property type="entry name" value="AMELOGENIN"/>
    <property type="match status" value="1"/>
</dbReference>
<dbReference type="GeneID" id="9674021"/>
<proteinExistence type="predicted"/>
<keyword evidence="3" id="KW-0175">Coiled coil</keyword>
<accession>C7ZJ84</accession>
<dbReference type="Pfam" id="PF00400">
    <property type="entry name" value="WD40"/>
    <property type="match status" value="2"/>
</dbReference>
<protein>
    <recommendedName>
        <fullName evidence="4">Nephrocystin 3-like N-terminal domain-containing protein</fullName>
    </recommendedName>
</protein>
<evidence type="ECO:0000256" key="3">
    <source>
        <dbReference type="SAM" id="Coils"/>
    </source>
</evidence>
<organism evidence="5 6">
    <name type="scientific">Fusarium vanettenii (strain ATCC MYA-4622 / CBS 123669 / FGSC 9596 / NRRL 45880 / 77-13-4)</name>
    <name type="common">Fusarium solani subsp. pisi</name>
    <dbReference type="NCBI Taxonomy" id="660122"/>
    <lineage>
        <taxon>Eukaryota</taxon>
        <taxon>Fungi</taxon>
        <taxon>Dikarya</taxon>
        <taxon>Ascomycota</taxon>
        <taxon>Pezizomycotina</taxon>
        <taxon>Sordariomycetes</taxon>
        <taxon>Hypocreomycetidae</taxon>
        <taxon>Hypocreales</taxon>
        <taxon>Nectriaceae</taxon>
        <taxon>Fusarium</taxon>
        <taxon>Fusarium solani species complex</taxon>
        <taxon>Fusarium vanettenii</taxon>
    </lineage>
</organism>
<dbReference type="OrthoDB" id="538223at2759"/>
<feature type="coiled-coil region" evidence="3">
    <location>
        <begin position="24"/>
        <end position="51"/>
    </location>
</feature>
<dbReference type="InterPro" id="IPR001680">
    <property type="entry name" value="WD40_rpt"/>
</dbReference>
<dbReference type="STRING" id="660122.C7ZJ84"/>
<dbReference type="EMBL" id="GG698932">
    <property type="protein sequence ID" value="EEU35969.1"/>
    <property type="molecule type" value="Genomic_DNA"/>
</dbReference>
<dbReference type="Gene3D" id="3.40.50.300">
    <property type="entry name" value="P-loop containing nucleotide triphosphate hydrolases"/>
    <property type="match status" value="1"/>
</dbReference>
<dbReference type="InterPro" id="IPR027417">
    <property type="entry name" value="P-loop_NTPase"/>
</dbReference>
<dbReference type="eggNOG" id="KOG0266">
    <property type="taxonomic scope" value="Eukaryota"/>
</dbReference>
<gene>
    <name evidence="5" type="ORF">NECHADRAFT_72141</name>
</gene>
<dbReference type="HOGENOM" id="CLU_000288_6_16_1"/>
<dbReference type="RefSeq" id="XP_003041682.1">
    <property type="nucleotide sequence ID" value="XM_003041636.1"/>
</dbReference>
<dbReference type="VEuPathDB" id="FungiDB:NECHADRAFT_72141"/>
<dbReference type="SMART" id="SM00320">
    <property type="entry name" value="WD40"/>
    <property type="match status" value="2"/>
</dbReference>
<name>C7ZJ84_FUSV7</name>
<dbReference type="PANTHER" id="PTHR10039:SF16">
    <property type="entry name" value="GPI INOSITOL-DEACYLASE"/>
    <property type="match status" value="1"/>
</dbReference>
<evidence type="ECO:0000256" key="1">
    <source>
        <dbReference type="ARBA" id="ARBA00022737"/>
    </source>
</evidence>
<reference evidence="5 6" key="1">
    <citation type="journal article" date="2009" name="PLoS Genet.">
        <title>The genome of Nectria haematococca: contribution of supernumerary chromosomes to gene expansion.</title>
        <authorList>
            <person name="Coleman J.J."/>
            <person name="Rounsley S.D."/>
            <person name="Rodriguez-Carres M."/>
            <person name="Kuo A."/>
            <person name="Wasmann C.C."/>
            <person name="Grimwood J."/>
            <person name="Schmutz J."/>
            <person name="Taga M."/>
            <person name="White G.J."/>
            <person name="Zhou S."/>
            <person name="Schwartz D.C."/>
            <person name="Freitag M."/>
            <person name="Ma L.J."/>
            <person name="Danchin E.G."/>
            <person name="Henrissat B."/>
            <person name="Coutinho P.M."/>
            <person name="Nelson D.R."/>
            <person name="Straney D."/>
            <person name="Napoli C.A."/>
            <person name="Barker B.M."/>
            <person name="Gribskov M."/>
            <person name="Rep M."/>
            <person name="Kroken S."/>
            <person name="Molnar I."/>
            <person name="Rensing C."/>
            <person name="Kennell J.C."/>
            <person name="Zamora J."/>
            <person name="Farman M.L."/>
            <person name="Selker E.U."/>
            <person name="Salamov A."/>
            <person name="Shapiro H."/>
            <person name="Pangilinan J."/>
            <person name="Lindquist E."/>
            <person name="Lamers C."/>
            <person name="Grigoriev I.V."/>
            <person name="Geiser D.M."/>
            <person name="Covert S.F."/>
            <person name="Temporini E."/>
            <person name="Vanetten H.D."/>
        </authorList>
    </citation>
    <scope>NUCLEOTIDE SEQUENCE [LARGE SCALE GENOMIC DNA]</scope>
    <source>
        <strain evidence="6">ATCC MYA-4622 / CBS 123669 / FGSC 9596 / NRRL 45880 / 77-13-4</strain>
    </source>
</reference>
<evidence type="ECO:0000259" key="4">
    <source>
        <dbReference type="Pfam" id="PF24883"/>
    </source>
</evidence>
<feature type="repeat" description="WD" evidence="2">
    <location>
        <begin position="751"/>
        <end position="791"/>
    </location>
</feature>
<feature type="domain" description="Nephrocystin 3-like N-terminal" evidence="4">
    <location>
        <begin position="186"/>
        <end position="347"/>
    </location>
</feature>
<keyword evidence="6" id="KW-1185">Reference proteome</keyword>
<dbReference type="KEGG" id="nhe:NECHADRAFT_72141"/>
<dbReference type="OMA" id="NINARIF"/>
<keyword evidence="2" id="KW-0853">WD repeat</keyword>
<sequence>MEGLGVAANVIAVIDLSAKVTSACAAYLKAVKNAKADIERLQSELGNLDVVLRGAESLVKGPNASKLQTMEQLKKALFDASSQLQGLIIQLEEKQGKTRRAMRRFGVRALKWPFQSSEVDSIICGLEKSRNNISVALVIDNTALHIETHRTLDMSRIPVATGAAFDSQTNEHDPKCLPNTRVELRQTITTWAEDPYSDTIFWLNGMAGTGKSTISRTIAHSFSQKKMLGASFFFKRGERDRGNASRLFTTLAAQLITRLPEIGPSTIKAIEREPDLPNKFIQEQFEKLIFDPLHELDYRVSAPRVFVLVIDALDECDRLADVRLIINILTKLRSLISIKLKAFVTSRPELPIRLGFNSIKGKYRDLILHEIPKPVIEHDISEFFYHQLEQARLEYNCQSDYNDQLGPEWPGTHATNALIQMAIPLFIFAATICRFIQDPLYDPLTQLGKVLRYKSSAQDSEMQKLDTTYRPTLDQLIAGRTGRAKENLLRDFRDVVGVIVLLAEPLSISNLSRLIDTPKPVIEGILRHLHSVLSVPKSSREPVRMLHLSFHDFLVDEEMHEIDPFWIDEQQMHGRIATKCLDLLSSGRHLKQDICDLDLPGTRRADIKQEDVILKLPDQVRYACLYWTHHLEGSGLKIADSHPAFGFLKEYFLFWLEALAILGEAHNCSAMIASIQSLVDVGLSSFLRDAARFVARLDTIIDQYPLQIYASGLVFAPEESIIKTTFRKCIPEWITQLPQVQLDWDASLRSLGGETGWVSAIAFAPDDRHLASALGRTVRLWNLDTGKEAQRFEHPCDGVLSMVFSPDGSLLAASSPNQGMILLWDPTTKNDTHGSNEHGGLIRHLVPSPRGDQIPPPHTNDSEVRGSDLPQHFEGYGALGWFAWITWKSRPIMWLPPSHRPSASLRTQRLSFFNGSTAVLGTVLGDVSILKFVDTPPWESRGKSSSQRPLGFI</sequence>
<dbReference type="InParanoid" id="C7ZJ84"/>
<evidence type="ECO:0000256" key="2">
    <source>
        <dbReference type="PROSITE-ProRule" id="PRU00221"/>
    </source>
</evidence>
<dbReference type="PROSITE" id="PS50082">
    <property type="entry name" value="WD_REPEATS_2"/>
    <property type="match status" value="1"/>
</dbReference>
<dbReference type="AlphaFoldDB" id="C7ZJ84"/>